<organism evidence="1 2">
    <name type="scientific">Saccharomonospora piscinae</name>
    <dbReference type="NCBI Taxonomy" id="687388"/>
    <lineage>
        <taxon>Bacteria</taxon>
        <taxon>Bacillati</taxon>
        <taxon>Actinomycetota</taxon>
        <taxon>Actinomycetes</taxon>
        <taxon>Pseudonocardiales</taxon>
        <taxon>Pseudonocardiaceae</taxon>
        <taxon>Saccharomonospora</taxon>
    </lineage>
</organism>
<dbReference type="AlphaFoldDB" id="A0A1V8ZYS3"/>
<dbReference type="RefSeq" id="WP_081194245.1">
    <property type="nucleotide sequence ID" value="NZ_MWIH01000008.1"/>
</dbReference>
<protein>
    <recommendedName>
        <fullName evidence="3">Zinc-finger domain-containing protein</fullName>
    </recommendedName>
</protein>
<evidence type="ECO:0000313" key="1">
    <source>
        <dbReference type="EMBL" id="OQO89948.1"/>
    </source>
</evidence>
<gene>
    <name evidence="1" type="ORF">B1813_19095</name>
</gene>
<dbReference type="InterPro" id="IPR031795">
    <property type="entry name" value="Zf-HC3"/>
</dbReference>
<evidence type="ECO:0008006" key="3">
    <source>
        <dbReference type="Google" id="ProtNLM"/>
    </source>
</evidence>
<keyword evidence="2" id="KW-1185">Reference proteome</keyword>
<comment type="caution">
    <text evidence="1">The sequence shown here is derived from an EMBL/GenBank/DDBJ whole genome shotgun (WGS) entry which is preliminary data.</text>
</comment>
<sequence>MQRYLWQQADGARHAYDTEQGEPELGRPLATLCGATVVPRTQDYVPGMWLDPTCEACEDALVVVAGWSAEEMAVLRGHRDRRVSGAQ</sequence>
<dbReference type="EMBL" id="MWIH01000008">
    <property type="protein sequence ID" value="OQO89948.1"/>
    <property type="molecule type" value="Genomic_DNA"/>
</dbReference>
<dbReference type="Pfam" id="PF16827">
    <property type="entry name" value="zf-HC3"/>
    <property type="match status" value="1"/>
</dbReference>
<reference evidence="1 2" key="1">
    <citation type="submission" date="2017-02" db="EMBL/GenBank/DDBJ databases">
        <title>Draft genome of Saccharomonospora sp. 154.</title>
        <authorList>
            <person name="Alonso-Carmona G.S."/>
            <person name="De La Haba R."/>
            <person name="Vera-Gargallo B."/>
            <person name="Sandoval-Trujillo A.H."/>
            <person name="Ramirez-Duran N."/>
            <person name="Ventosa A."/>
        </authorList>
    </citation>
    <scope>NUCLEOTIDE SEQUENCE [LARGE SCALE GENOMIC DNA]</scope>
    <source>
        <strain evidence="1 2">LRS4.154</strain>
    </source>
</reference>
<dbReference type="Proteomes" id="UP000192591">
    <property type="component" value="Unassembled WGS sequence"/>
</dbReference>
<name>A0A1V8ZYS3_SACPI</name>
<dbReference type="STRING" id="1962155.B1813_19095"/>
<proteinExistence type="predicted"/>
<dbReference type="Gene3D" id="2.30.30.990">
    <property type="entry name" value="Malonyl-[acyl-carrier protein] O-methyltransferase, zinc-finger motif"/>
    <property type="match status" value="1"/>
</dbReference>
<evidence type="ECO:0000313" key="2">
    <source>
        <dbReference type="Proteomes" id="UP000192591"/>
    </source>
</evidence>
<accession>A0A1V8ZYS3</accession>